<evidence type="ECO:0000313" key="2">
    <source>
        <dbReference type="Proteomes" id="UP001433508"/>
    </source>
</evidence>
<dbReference type="EMBL" id="MU971451">
    <property type="protein sequence ID" value="KAK9234751.1"/>
    <property type="molecule type" value="Genomic_DNA"/>
</dbReference>
<name>A0ACC3ST26_LIPKO</name>
<reference evidence="2" key="1">
    <citation type="journal article" date="2024" name="Front. Bioeng. Biotechnol.">
        <title>Genome-scale model development and genomic sequencing of the oleaginous clade Lipomyces.</title>
        <authorList>
            <person name="Czajka J.J."/>
            <person name="Han Y."/>
            <person name="Kim J."/>
            <person name="Mondo S.J."/>
            <person name="Hofstad B.A."/>
            <person name="Robles A."/>
            <person name="Haridas S."/>
            <person name="Riley R."/>
            <person name="LaButti K."/>
            <person name="Pangilinan J."/>
            <person name="Andreopoulos W."/>
            <person name="Lipzen A."/>
            <person name="Yan J."/>
            <person name="Wang M."/>
            <person name="Ng V."/>
            <person name="Grigoriev I.V."/>
            <person name="Spatafora J.W."/>
            <person name="Magnuson J.K."/>
            <person name="Baker S.E."/>
            <person name="Pomraning K.R."/>
        </authorList>
    </citation>
    <scope>NUCLEOTIDE SEQUENCE [LARGE SCALE GENOMIC DNA]</scope>
    <source>
        <strain evidence="2">CBS 7786</strain>
    </source>
</reference>
<comment type="caution">
    <text evidence="1">The sequence shown here is derived from an EMBL/GenBank/DDBJ whole genome shotgun (WGS) entry which is preliminary data.</text>
</comment>
<organism evidence="1 2">
    <name type="scientific">Lipomyces kononenkoae</name>
    <name type="common">Yeast</name>
    <dbReference type="NCBI Taxonomy" id="34357"/>
    <lineage>
        <taxon>Eukaryota</taxon>
        <taxon>Fungi</taxon>
        <taxon>Dikarya</taxon>
        <taxon>Ascomycota</taxon>
        <taxon>Saccharomycotina</taxon>
        <taxon>Lipomycetes</taxon>
        <taxon>Lipomycetales</taxon>
        <taxon>Lipomycetaceae</taxon>
        <taxon>Lipomyces</taxon>
    </lineage>
</organism>
<dbReference type="Proteomes" id="UP001433508">
    <property type="component" value="Unassembled WGS sequence"/>
</dbReference>
<gene>
    <name evidence="1" type="ORF">V1525DRAFT_34893</name>
</gene>
<sequence length="74" mass="8657">MLPKYILLFSQVGFCFTQLVSVELYIGTKKHLNPFSGMLSILKLLYVRDWRGLNFGICDRRREFCERGAYFSVA</sequence>
<proteinExistence type="predicted"/>
<evidence type="ECO:0000313" key="1">
    <source>
        <dbReference type="EMBL" id="KAK9234751.1"/>
    </source>
</evidence>
<accession>A0ACC3ST26</accession>
<protein>
    <submittedName>
        <fullName evidence="1">Uncharacterized protein</fullName>
    </submittedName>
</protein>
<keyword evidence="2" id="KW-1185">Reference proteome</keyword>